<protein>
    <submittedName>
        <fullName evidence="8">Uncharacterized protein</fullName>
    </submittedName>
</protein>
<feature type="transmembrane region" description="Helical" evidence="7">
    <location>
        <begin position="206"/>
        <end position="228"/>
    </location>
</feature>
<accession>A0A0C3CRY6</accession>
<keyword evidence="3 7" id="KW-0812">Transmembrane</keyword>
<dbReference type="FunCoup" id="A0A0C3CRY6">
    <property type="interactions" value="59"/>
</dbReference>
<organism evidence="8 9">
    <name type="scientific">Piloderma croceum (strain F 1598)</name>
    <dbReference type="NCBI Taxonomy" id="765440"/>
    <lineage>
        <taxon>Eukaryota</taxon>
        <taxon>Fungi</taxon>
        <taxon>Dikarya</taxon>
        <taxon>Basidiomycota</taxon>
        <taxon>Agaricomycotina</taxon>
        <taxon>Agaricomycetes</taxon>
        <taxon>Agaricomycetidae</taxon>
        <taxon>Atheliales</taxon>
        <taxon>Atheliaceae</taxon>
        <taxon>Piloderma</taxon>
    </lineage>
</organism>
<gene>
    <name evidence="8" type="ORF">PILCRDRAFT_762535</name>
</gene>
<evidence type="ECO:0000256" key="2">
    <source>
        <dbReference type="ARBA" id="ARBA00022448"/>
    </source>
</evidence>
<dbReference type="InParanoid" id="A0A0C3CRY6"/>
<evidence type="ECO:0000256" key="5">
    <source>
        <dbReference type="ARBA" id="ARBA00023136"/>
    </source>
</evidence>
<dbReference type="InterPro" id="IPR036259">
    <property type="entry name" value="MFS_trans_sf"/>
</dbReference>
<feature type="transmembrane region" description="Helical" evidence="7">
    <location>
        <begin position="71"/>
        <end position="99"/>
    </location>
</feature>
<feature type="transmembrane region" description="Helical" evidence="7">
    <location>
        <begin position="364"/>
        <end position="382"/>
    </location>
</feature>
<feature type="transmembrane region" description="Helical" evidence="7">
    <location>
        <begin position="32"/>
        <end position="51"/>
    </location>
</feature>
<dbReference type="EMBL" id="KN832970">
    <property type="protein sequence ID" value="KIM92447.1"/>
    <property type="molecule type" value="Genomic_DNA"/>
</dbReference>
<feature type="transmembrane region" description="Helical" evidence="7">
    <location>
        <begin position="240"/>
        <end position="262"/>
    </location>
</feature>
<proteinExistence type="predicted"/>
<dbReference type="Proteomes" id="UP000054166">
    <property type="component" value="Unassembled WGS sequence"/>
</dbReference>
<dbReference type="HOGENOM" id="CLU_018303_0_0_1"/>
<reference evidence="8 9" key="1">
    <citation type="submission" date="2014-04" db="EMBL/GenBank/DDBJ databases">
        <authorList>
            <consortium name="DOE Joint Genome Institute"/>
            <person name="Kuo A."/>
            <person name="Tarkka M."/>
            <person name="Buscot F."/>
            <person name="Kohler A."/>
            <person name="Nagy L.G."/>
            <person name="Floudas D."/>
            <person name="Copeland A."/>
            <person name="Barry K.W."/>
            <person name="Cichocki N."/>
            <person name="Veneault-Fourrey C."/>
            <person name="LaButti K."/>
            <person name="Lindquist E.A."/>
            <person name="Lipzen A."/>
            <person name="Lundell T."/>
            <person name="Morin E."/>
            <person name="Murat C."/>
            <person name="Sun H."/>
            <person name="Tunlid A."/>
            <person name="Henrissat B."/>
            <person name="Grigoriev I.V."/>
            <person name="Hibbett D.S."/>
            <person name="Martin F."/>
            <person name="Nordberg H.P."/>
            <person name="Cantor M.N."/>
            <person name="Hua S.X."/>
        </authorList>
    </citation>
    <scope>NUCLEOTIDE SEQUENCE [LARGE SCALE GENOMIC DNA]</scope>
    <source>
        <strain evidence="8 9">F 1598</strain>
    </source>
</reference>
<keyword evidence="4 7" id="KW-1133">Transmembrane helix</keyword>
<feature type="transmembrane region" description="Helical" evidence="7">
    <location>
        <begin position="149"/>
        <end position="167"/>
    </location>
</feature>
<feature type="transmembrane region" description="Helical" evidence="7">
    <location>
        <begin position="596"/>
        <end position="616"/>
    </location>
</feature>
<keyword evidence="9" id="KW-1185">Reference proteome</keyword>
<dbReference type="PANTHER" id="PTHR19432:SF91">
    <property type="entry name" value="GENERAL ALPHA-GLUCOSIDE PERMEASE"/>
    <property type="match status" value="1"/>
</dbReference>
<evidence type="ECO:0000256" key="1">
    <source>
        <dbReference type="ARBA" id="ARBA00004141"/>
    </source>
</evidence>
<dbReference type="SUPFAM" id="SSF103473">
    <property type="entry name" value="MFS general substrate transporter"/>
    <property type="match status" value="1"/>
</dbReference>
<feature type="transmembrane region" description="Helical" evidence="7">
    <location>
        <begin position="309"/>
        <end position="330"/>
    </location>
</feature>
<feature type="transmembrane region" description="Helical" evidence="7">
    <location>
        <begin position="111"/>
        <end position="129"/>
    </location>
</feature>
<comment type="subcellular location">
    <subcellularLocation>
        <location evidence="1">Membrane</location>
        <topology evidence="1">Multi-pass membrane protein</topology>
    </subcellularLocation>
</comment>
<keyword evidence="5 7" id="KW-0472">Membrane</keyword>
<evidence type="ECO:0000313" key="8">
    <source>
        <dbReference type="EMBL" id="KIM92447.1"/>
    </source>
</evidence>
<evidence type="ECO:0000256" key="7">
    <source>
        <dbReference type="SAM" id="Phobius"/>
    </source>
</evidence>
<dbReference type="OrthoDB" id="28755at2759"/>
<dbReference type="GO" id="GO:0005886">
    <property type="term" value="C:plasma membrane"/>
    <property type="evidence" value="ECO:0007669"/>
    <property type="project" value="TreeGrafter"/>
</dbReference>
<reference evidence="9" key="2">
    <citation type="submission" date="2015-01" db="EMBL/GenBank/DDBJ databases">
        <title>Evolutionary Origins and Diversification of the Mycorrhizal Mutualists.</title>
        <authorList>
            <consortium name="DOE Joint Genome Institute"/>
            <consortium name="Mycorrhizal Genomics Consortium"/>
            <person name="Kohler A."/>
            <person name="Kuo A."/>
            <person name="Nagy L.G."/>
            <person name="Floudas D."/>
            <person name="Copeland A."/>
            <person name="Barry K.W."/>
            <person name="Cichocki N."/>
            <person name="Veneault-Fourrey C."/>
            <person name="LaButti K."/>
            <person name="Lindquist E.A."/>
            <person name="Lipzen A."/>
            <person name="Lundell T."/>
            <person name="Morin E."/>
            <person name="Murat C."/>
            <person name="Riley R."/>
            <person name="Ohm R."/>
            <person name="Sun H."/>
            <person name="Tunlid A."/>
            <person name="Henrissat B."/>
            <person name="Grigoriev I.V."/>
            <person name="Hibbett D.S."/>
            <person name="Martin F."/>
        </authorList>
    </citation>
    <scope>NUCLEOTIDE SEQUENCE [LARGE SCALE GENOMIC DNA]</scope>
    <source>
        <strain evidence="9">F 1598</strain>
    </source>
</reference>
<feature type="transmembrane region" description="Helical" evidence="7">
    <location>
        <begin position="429"/>
        <end position="460"/>
    </location>
</feature>
<evidence type="ECO:0000256" key="3">
    <source>
        <dbReference type="ARBA" id="ARBA00022692"/>
    </source>
</evidence>
<dbReference type="GO" id="GO:0008506">
    <property type="term" value="F:sucrose:proton symporter activity"/>
    <property type="evidence" value="ECO:0007669"/>
    <property type="project" value="TreeGrafter"/>
</dbReference>
<dbReference type="AlphaFoldDB" id="A0A0C3CRY6"/>
<evidence type="ECO:0000256" key="4">
    <source>
        <dbReference type="ARBA" id="ARBA00022989"/>
    </source>
</evidence>
<keyword evidence="2" id="KW-0813">Transport</keyword>
<evidence type="ECO:0000313" key="9">
    <source>
        <dbReference type="Proteomes" id="UP000054166"/>
    </source>
</evidence>
<sequence length="695" mass="75316">MTGLGALPLAEQGSSSPDAQWRGISKITGPQWFRLPVLTIGFLGVSVLWSVEMSYASPYLLSLGLSKTWMSLVFLAGPLAGLIVQPLIGNLCYYTGVLADNSRSRFGRRRPYMIGGSILCLLTMLLLGYTRPFATIFTRLGTTANDVLTIWLAVLSIYFIDFSINAGQRSTSTILRCSLNALLSVMAVDRALMVDTLPAFEQPSGTAWAARMLAIGSVAGFFIGNIDLVNWISMFGSEQLGTLTVVASLLLLSTHGLTAYFVKEKVLTTETNEDGVLPFDRKANTGFMKQFAEIFSNILTLPRVIRQIFIIQLFAWIGWFPVLFYTSIYVGELHKRSTPAPSPSNLTAIRLLEAEATRLGSRALLFNSLLALASNVALPYFVKGAVKKGGRNTTISPLTPRGRGPWWTLGLDLEKFQVHLASLWAASHLIFALCMGATFFISSVGSATFFMTIIGFSWAVTQWAPFSLLSEAILSDHGNTADFEEVGSIRVTDTRTWSRGGGAYADGDEQRFLVWDDQDDEEDGDEQSRSQPLHGKRESGLERGRQGVMGNPSAQLSRLDVHVSNGDASGEDEVHDNVSGGGLSAKAGIILGIHNVFIVIPQLIISGLSSIIFAIFEPGISAFHGNAMPSANGTSVSLTKDTLEHITGALLSRRADDLVAKEGVNSVAVVFRIGGVSAAIACVLCWRLAKELRHR</sequence>
<feature type="transmembrane region" description="Helical" evidence="7">
    <location>
        <begin position="669"/>
        <end position="689"/>
    </location>
</feature>
<dbReference type="PANTHER" id="PTHR19432">
    <property type="entry name" value="SUGAR TRANSPORTER"/>
    <property type="match status" value="1"/>
</dbReference>
<feature type="region of interest" description="Disordered" evidence="6">
    <location>
        <begin position="518"/>
        <end position="552"/>
    </location>
</feature>
<feature type="compositionally biased region" description="Basic and acidic residues" evidence="6">
    <location>
        <begin position="535"/>
        <end position="545"/>
    </location>
</feature>
<evidence type="ECO:0000256" key="6">
    <source>
        <dbReference type="SAM" id="MobiDB-lite"/>
    </source>
</evidence>
<dbReference type="Gene3D" id="1.20.1250.20">
    <property type="entry name" value="MFS general substrate transporter like domains"/>
    <property type="match status" value="1"/>
</dbReference>
<name>A0A0C3CRY6_PILCF</name>